<organism evidence="2">
    <name type="scientific">Micrurus lemniscatus lemniscatus</name>
    <dbReference type="NCBI Taxonomy" id="129467"/>
    <lineage>
        <taxon>Eukaryota</taxon>
        <taxon>Metazoa</taxon>
        <taxon>Chordata</taxon>
        <taxon>Craniata</taxon>
        <taxon>Vertebrata</taxon>
        <taxon>Euteleostomi</taxon>
        <taxon>Lepidosauria</taxon>
        <taxon>Squamata</taxon>
        <taxon>Bifurcata</taxon>
        <taxon>Unidentata</taxon>
        <taxon>Episquamata</taxon>
        <taxon>Toxicofera</taxon>
        <taxon>Serpentes</taxon>
        <taxon>Colubroidea</taxon>
        <taxon>Elapidae</taxon>
        <taxon>Elapinae</taxon>
        <taxon>Micrurus</taxon>
    </lineage>
</organism>
<dbReference type="AlphaFoldDB" id="A0A2D4IS35"/>
<feature type="compositionally biased region" description="Basic and acidic residues" evidence="1">
    <location>
        <begin position="116"/>
        <end position="126"/>
    </location>
</feature>
<sequence length="126" mass="14356">MGFPSIRAICNPINDMHLFISCHYFFHNSKQQTYPTHFHPIFPTTTLCSTMVKLKSDPIEGSAGKSFLYYYQEMIQTSPYGPQDTSYFRPYGTSSPLRFGRPPPCQLSKRPLKPGCSDRPEAVDPN</sequence>
<dbReference type="EMBL" id="IACK01129284">
    <property type="protein sequence ID" value="LAA86914.1"/>
    <property type="molecule type" value="Transcribed_RNA"/>
</dbReference>
<name>A0A2D4IS35_MICLE</name>
<feature type="region of interest" description="Disordered" evidence="1">
    <location>
        <begin position="81"/>
        <end position="126"/>
    </location>
</feature>
<feature type="compositionally biased region" description="Polar residues" evidence="1">
    <location>
        <begin position="81"/>
        <end position="96"/>
    </location>
</feature>
<accession>A0A2D4IS35</accession>
<reference evidence="2" key="1">
    <citation type="submission" date="2017-07" db="EMBL/GenBank/DDBJ databases">
        <authorList>
            <person name="Mikheyev A."/>
            <person name="Grau M."/>
        </authorList>
    </citation>
    <scope>NUCLEOTIDE SEQUENCE</scope>
    <source>
        <tissue evidence="2">Venom_gland</tissue>
    </source>
</reference>
<protein>
    <submittedName>
        <fullName evidence="2">Uncharacterized protein</fullName>
    </submittedName>
</protein>
<reference evidence="2" key="2">
    <citation type="submission" date="2017-11" db="EMBL/GenBank/DDBJ databases">
        <title>Coralsnake Venomics: Analyses of Venom Gland Transcriptomes and Proteomes of Six Brazilian Taxa.</title>
        <authorList>
            <person name="Aird S.D."/>
            <person name="Jorge da Silva N."/>
            <person name="Qiu L."/>
            <person name="Villar-Briones A."/>
            <person name="Aparecida-Saddi V."/>
            <person name="Campos-Telles M.P."/>
            <person name="Grau M."/>
            <person name="Mikheyev A.S."/>
        </authorList>
    </citation>
    <scope>NUCLEOTIDE SEQUENCE</scope>
    <source>
        <tissue evidence="2">Venom_gland</tissue>
    </source>
</reference>
<proteinExistence type="predicted"/>
<evidence type="ECO:0000256" key="1">
    <source>
        <dbReference type="SAM" id="MobiDB-lite"/>
    </source>
</evidence>
<evidence type="ECO:0000313" key="2">
    <source>
        <dbReference type="EMBL" id="LAA86914.1"/>
    </source>
</evidence>